<protein>
    <submittedName>
        <fullName evidence="1">Uncharacterized protein</fullName>
    </submittedName>
</protein>
<gene>
    <name evidence="1" type="ORF">ACCI49_22315</name>
</gene>
<evidence type="ECO:0000313" key="1">
    <source>
        <dbReference type="EMBL" id="MFA0813626.1"/>
    </source>
</evidence>
<name>A0ABV4P5H9_9GAMM</name>
<sequence>MKRLTGKICKLDRSEMKRPGLFWQKGGWAVEISDGKYYFLYPTSEMAGRLINEEISKAEFDGVINGELTAEYMLKKYGKGHG</sequence>
<proteinExistence type="predicted"/>
<comment type="caution">
    <text evidence="1">The sequence shown here is derived from an EMBL/GenBank/DDBJ whole genome shotgun (WGS) entry which is preliminary data.</text>
</comment>
<dbReference type="EMBL" id="JBGMEK010000114">
    <property type="protein sequence ID" value="MFA0813626.1"/>
    <property type="molecule type" value="Genomic_DNA"/>
</dbReference>
<evidence type="ECO:0000313" key="2">
    <source>
        <dbReference type="Proteomes" id="UP001569428"/>
    </source>
</evidence>
<dbReference type="Proteomes" id="UP001569428">
    <property type="component" value="Unassembled WGS sequence"/>
</dbReference>
<keyword evidence="2" id="KW-1185">Reference proteome</keyword>
<reference evidence="1 2" key="1">
    <citation type="submission" date="2024-08" db="EMBL/GenBank/DDBJ databases">
        <authorList>
            <person name="Ishaq N."/>
        </authorList>
    </citation>
    <scope>NUCLEOTIDE SEQUENCE [LARGE SCALE GENOMIC DNA]</scope>
    <source>
        <strain evidence="1 2">DSM 18651</strain>
    </source>
</reference>
<organism evidence="1 2">
    <name type="scientific">Microbulbifer epialgicus</name>
    <dbReference type="NCBI Taxonomy" id="393907"/>
    <lineage>
        <taxon>Bacteria</taxon>
        <taxon>Pseudomonadati</taxon>
        <taxon>Pseudomonadota</taxon>
        <taxon>Gammaproteobacteria</taxon>
        <taxon>Cellvibrionales</taxon>
        <taxon>Microbulbiferaceae</taxon>
        <taxon>Microbulbifer</taxon>
    </lineage>
</organism>
<accession>A0ABV4P5H9</accession>
<dbReference type="RefSeq" id="WP_371841440.1">
    <property type="nucleotide sequence ID" value="NZ_JBGMEK010000114.1"/>
</dbReference>